<dbReference type="AlphaFoldDB" id="A0ABD1Y8Q9"/>
<evidence type="ECO:0000256" key="4">
    <source>
        <dbReference type="ARBA" id="ARBA00022723"/>
    </source>
</evidence>
<evidence type="ECO:0000313" key="8">
    <source>
        <dbReference type="Proteomes" id="UP001605036"/>
    </source>
</evidence>
<keyword evidence="2" id="KW-0349">Heme</keyword>
<organism evidence="7 8">
    <name type="scientific">Riccia fluitans</name>
    <dbReference type="NCBI Taxonomy" id="41844"/>
    <lineage>
        <taxon>Eukaryota</taxon>
        <taxon>Viridiplantae</taxon>
        <taxon>Streptophyta</taxon>
        <taxon>Embryophyta</taxon>
        <taxon>Marchantiophyta</taxon>
        <taxon>Marchantiopsida</taxon>
        <taxon>Marchantiidae</taxon>
        <taxon>Marchantiales</taxon>
        <taxon>Ricciaceae</taxon>
        <taxon>Riccia</taxon>
    </lineage>
</organism>
<keyword evidence="5" id="KW-0256">Endoplasmic reticulum</keyword>
<keyword evidence="4" id="KW-0479">Metal-binding</keyword>
<sequence>MGYVVGELPCPMGFYGPGGMYSLFAGKNASRALAKMSFEESDLNGNLEGLSMYEMDALNESEQKFMCKYHKVGQLANPRGSVGEQVR</sequence>
<dbReference type="SUPFAM" id="SSF55856">
    <property type="entry name" value="Cytochrome b5-like heme/steroid binding domain"/>
    <property type="match status" value="1"/>
</dbReference>
<evidence type="ECO:0000313" key="7">
    <source>
        <dbReference type="EMBL" id="KAL2621784.1"/>
    </source>
</evidence>
<name>A0ABD1Y8Q9_9MARC</name>
<evidence type="ECO:0000256" key="3">
    <source>
        <dbReference type="ARBA" id="ARBA00022665"/>
    </source>
</evidence>
<evidence type="ECO:0000256" key="6">
    <source>
        <dbReference type="ARBA" id="ARBA00023004"/>
    </source>
</evidence>
<accession>A0ABD1Y8Q9</accession>
<dbReference type="Proteomes" id="UP001605036">
    <property type="component" value="Unassembled WGS sequence"/>
</dbReference>
<protein>
    <submittedName>
        <fullName evidence="7">Uncharacterized protein</fullName>
    </submittedName>
</protein>
<dbReference type="GO" id="GO:0005783">
    <property type="term" value="C:endoplasmic reticulum"/>
    <property type="evidence" value="ECO:0007669"/>
    <property type="project" value="UniProtKB-SubCell"/>
</dbReference>
<comment type="caution">
    <text evidence="7">The sequence shown here is derived from an EMBL/GenBank/DDBJ whole genome shotgun (WGS) entry which is preliminary data.</text>
</comment>
<gene>
    <name evidence="7" type="ORF">R1flu_001989</name>
</gene>
<evidence type="ECO:0000256" key="2">
    <source>
        <dbReference type="ARBA" id="ARBA00022617"/>
    </source>
</evidence>
<evidence type="ECO:0000256" key="5">
    <source>
        <dbReference type="ARBA" id="ARBA00022824"/>
    </source>
</evidence>
<dbReference type="GO" id="GO:0005496">
    <property type="term" value="F:steroid binding"/>
    <property type="evidence" value="ECO:0007669"/>
    <property type="project" value="UniProtKB-KW"/>
</dbReference>
<keyword evidence="8" id="KW-1185">Reference proteome</keyword>
<keyword evidence="3" id="KW-0754">Steroid-binding</keyword>
<dbReference type="GO" id="GO:0046872">
    <property type="term" value="F:metal ion binding"/>
    <property type="evidence" value="ECO:0007669"/>
    <property type="project" value="UniProtKB-KW"/>
</dbReference>
<dbReference type="PANTHER" id="PTHR10281:SF72">
    <property type="entry name" value="NEUDESIN"/>
    <property type="match status" value="1"/>
</dbReference>
<proteinExistence type="predicted"/>
<keyword evidence="6" id="KW-0408">Iron</keyword>
<keyword evidence="3" id="KW-0446">Lipid-binding</keyword>
<dbReference type="Gene3D" id="3.10.120.10">
    <property type="entry name" value="Cytochrome b5-like heme/steroid binding domain"/>
    <property type="match status" value="1"/>
</dbReference>
<dbReference type="InterPro" id="IPR050577">
    <property type="entry name" value="MAPR/NEUFC/NENF-like"/>
</dbReference>
<comment type="subcellular location">
    <subcellularLocation>
        <location evidence="1">Endoplasmic reticulum</location>
    </subcellularLocation>
</comment>
<evidence type="ECO:0000256" key="1">
    <source>
        <dbReference type="ARBA" id="ARBA00004240"/>
    </source>
</evidence>
<dbReference type="PANTHER" id="PTHR10281">
    <property type="entry name" value="MEMBRANE-ASSOCIATED PROGESTERONE RECEPTOR COMPONENT-RELATED"/>
    <property type="match status" value="1"/>
</dbReference>
<dbReference type="EMBL" id="JBHFFA010000006">
    <property type="protein sequence ID" value="KAL2621784.1"/>
    <property type="molecule type" value="Genomic_DNA"/>
</dbReference>
<reference evidence="7 8" key="1">
    <citation type="submission" date="2024-09" db="EMBL/GenBank/DDBJ databases">
        <title>Chromosome-scale assembly of Riccia fluitans.</title>
        <authorList>
            <person name="Paukszto L."/>
            <person name="Sawicki J."/>
            <person name="Karawczyk K."/>
            <person name="Piernik-Szablinska J."/>
            <person name="Szczecinska M."/>
            <person name="Mazdziarz M."/>
        </authorList>
    </citation>
    <scope>NUCLEOTIDE SEQUENCE [LARGE SCALE GENOMIC DNA]</scope>
    <source>
        <strain evidence="7">Rf_01</strain>
        <tissue evidence="7">Aerial parts of the thallus</tissue>
    </source>
</reference>
<dbReference type="InterPro" id="IPR036400">
    <property type="entry name" value="Cyt_B5-like_heme/steroid_sf"/>
</dbReference>